<evidence type="ECO:0000313" key="1">
    <source>
        <dbReference type="EMBL" id="KAK3697817.1"/>
    </source>
</evidence>
<gene>
    <name evidence="1" type="ORF">LTR37_017282</name>
</gene>
<protein>
    <submittedName>
        <fullName evidence="1">Uncharacterized protein</fullName>
    </submittedName>
</protein>
<keyword evidence="2" id="KW-1185">Reference proteome</keyword>
<reference evidence="1" key="1">
    <citation type="submission" date="2023-07" db="EMBL/GenBank/DDBJ databases">
        <title>Black Yeasts Isolated from many extreme environments.</title>
        <authorList>
            <person name="Coleine C."/>
            <person name="Stajich J.E."/>
            <person name="Selbmann L."/>
        </authorList>
    </citation>
    <scope>NUCLEOTIDE SEQUENCE</scope>
    <source>
        <strain evidence="1">CCFEE 5714</strain>
    </source>
</reference>
<organism evidence="1 2">
    <name type="scientific">Vermiconidia calcicola</name>
    <dbReference type="NCBI Taxonomy" id="1690605"/>
    <lineage>
        <taxon>Eukaryota</taxon>
        <taxon>Fungi</taxon>
        <taxon>Dikarya</taxon>
        <taxon>Ascomycota</taxon>
        <taxon>Pezizomycotina</taxon>
        <taxon>Dothideomycetes</taxon>
        <taxon>Dothideomycetidae</taxon>
        <taxon>Mycosphaerellales</taxon>
        <taxon>Extremaceae</taxon>
        <taxon>Vermiconidia</taxon>
    </lineage>
</organism>
<dbReference type="Proteomes" id="UP001281147">
    <property type="component" value="Unassembled WGS sequence"/>
</dbReference>
<proteinExistence type="predicted"/>
<accession>A0ACC3MKK5</accession>
<sequence length="289" mass="31692">MVAHEPRTAYFRDKMLARARSRSKIRTPSIPSEQLSPFEEHPLPNAQGLMDRFRRAATKKSSEKITIDAIVVSPPALPMQPYQPNVVMRSGNSEGYSSPHRRRTGVEAQEANAYALEDAFPVPPSRPSNSPSPSTLERRFSGSEASAGAQRDQGREPCGSIVPIDSCLPNQGRKLSSAVLPVNIYPSMSTTPTREKSLPPTPSTPRVLDRAVPPTPPTTPVDLGHEGDVVLEKLLAEVRDLRNVLAQTVRDLRQQAEFLHRSPPLQSADVLSVVPQVCQTRGMPKADLF</sequence>
<name>A0ACC3MKK5_9PEZI</name>
<dbReference type="EMBL" id="JAUTXU010000220">
    <property type="protein sequence ID" value="KAK3697817.1"/>
    <property type="molecule type" value="Genomic_DNA"/>
</dbReference>
<evidence type="ECO:0000313" key="2">
    <source>
        <dbReference type="Proteomes" id="UP001281147"/>
    </source>
</evidence>
<comment type="caution">
    <text evidence="1">The sequence shown here is derived from an EMBL/GenBank/DDBJ whole genome shotgun (WGS) entry which is preliminary data.</text>
</comment>